<comment type="caution">
    <text evidence="8">The sequence shown here is derived from an EMBL/GenBank/DDBJ whole genome shotgun (WGS) entry which is preliminary data.</text>
</comment>
<evidence type="ECO:0000313" key="9">
    <source>
        <dbReference type="Proteomes" id="UP000389128"/>
    </source>
</evidence>
<evidence type="ECO:0000256" key="4">
    <source>
        <dbReference type="ARBA" id="ARBA00022833"/>
    </source>
</evidence>
<gene>
    <name evidence="8" type="ORF">ETQ85_04420</name>
</gene>
<dbReference type="GO" id="GO:0006508">
    <property type="term" value="P:proteolysis"/>
    <property type="evidence" value="ECO:0007669"/>
    <property type="project" value="UniProtKB-KW"/>
</dbReference>
<dbReference type="InterPro" id="IPR025657">
    <property type="entry name" value="RadC_JAB"/>
</dbReference>
<evidence type="ECO:0000256" key="5">
    <source>
        <dbReference type="ARBA" id="ARBA00023049"/>
    </source>
</evidence>
<dbReference type="GO" id="GO:0046872">
    <property type="term" value="F:metal ion binding"/>
    <property type="evidence" value="ECO:0007669"/>
    <property type="project" value="UniProtKB-KW"/>
</dbReference>
<dbReference type="PROSITE" id="PS01302">
    <property type="entry name" value="UPF0758"/>
    <property type="match status" value="1"/>
</dbReference>
<dbReference type="RefSeq" id="WP_148577840.1">
    <property type="nucleotide sequence ID" value="NZ_SDKK01000003.1"/>
</dbReference>
<comment type="similarity">
    <text evidence="6">Belongs to the UPF0758 family.</text>
</comment>
<dbReference type="CDD" id="cd08071">
    <property type="entry name" value="MPN_DUF2466"/>
    <property type="match status" value="1"/>
</dbReference>
<reference evidence="8 9" key="1">
    <citation type="submission" date="2019-01" db="EMBL/GenBank/DDBJ databases">
        <title>Zoogloea oleivorans genome sequencing and assembly.</title>
        <authorList>
            <person name="Tancsics A."/>
            <person name="Farkas M."/>
            <person name="Kriszt B."/>
            <person name="Maroti G."/>
            <person name="Horvath B."/>
        </authorList>
    </citation>
    <scope>NUCLEOTIDE SEQUENCE [LARGE SCALE GENOMIC DNA]</scope>
    <source>
        <strain evidence="8 9">Buc</strain>
    </source>
</reference>
<dbReference type="OrthoDB" id="9804482at2"/>
<dbReference type="Proteomes" id="UP000389128">
    <property type="component" value="Unassembled WGS sequence"/>
</dbReference>
<evidence type="ECO:0000256" key="3">
    <source>
        <dbReference type="ARBA" id="ARBA00022801"/>
    </source>
</evidence>
<dbReference type="EMBL" id="SDKK01000003">
    <property type="protein sequence ID" value="TYC61305.1"/>
    <property type="molecule type" value="Genomic_DNA"/>
</dbReference>
<dbReference type="PANTHER" id="PTHR30471:SF3">
    <property type="entry name" value="UPF0758 PROTEIN YEES-RELATED"/>
    <property type="match status" value="1"/>
</dbReference>
<evidence type="ECO:0000256" key="6">
    <source>
        <dbReference type="RuleBase" id="RU003797"/>
    </source>
</evidence>
<dbReference type="Gene3D" id="1.10.150.20">
    <property type="entry name" value="5' to 3' exonuclease, C-terminal subdomain"/>
    <property type="match status" value="1"/>
</dbReference>
<keyword evidence="9" id="KW-1185">Reference proteome</keyword>
<evidence type="ECO:0000256" key="1">
    <source>
        <dbReference type="ARBA" id="ARBA00022670"/>
    </source>
</evidence>
<dbReference type="SUPFAM" id="SSF47781">
    <property type="entry name" value="RuvA domain 2-like"/>
    <property type="match status" value="1"/>
</dbReference>
<dbReference type="InterPro" id="IPR037518">
    <property type="entry name" value="MPN"/>
</dbReference>
<keyword evidence="4" id="KW-0862">Zinc</keyword>
<evidence type="ECO:0000256" key="2">
    <source>
        <dbReference type="ARBA" id="ARBA00022723"/>
    </source>
</evidence>
<dbReference type="InterPro" id="IPR001405">
    <property type="entry name" value="UPF0758"/>
</dbReference>
<evidence type="ECO:0000313" key="8">
    <source>
        <dbReference type="EMBL" id="TYC61305.1"/>
    </source>
</evidence>
<keyword evidence="3" id="KW-0378">Hydrolase</keyword>
<feature type="domain" description="MPN" evidence="7">
    <location>
        <begin position="102"/>
        <end position="225"/>
    </location>
</feature>
<organism evidence="8 9">
    <name type="scientific">Zoogloea oleivorans</name>
    <dbReference type="NCBI Taxonomy" id="1552750"/>
    <lineage>
        <taxon>Bacteria</taxon>
        <taxon>Pseudomonadati</taxon>
        <taxon>Pseudomonadota</taxon>
        <taxon>Betaproteobacteria</taxon>
        <taxon>Rhodocyclales</taxon>
        <taxon>Zoogloeaceae</taxon>
        <taxon>Zoogloea</taxon>
    </lineage>
</organism>
<accession>A0A6C2D6R9</accession>
<keyword evidence="2" id="KW-0479">Metal-binding</keyword>
<dbReference type="Pfam" id="PF04002">
    <property type="entry name" value="RadC"/>
    <property type="match status" value="1"/>
</dbReference>
<keyword evidence="1" id="KW-0645">Protease</keyword>
<evidence type="ECO:0000259" key="7">
    <source>
        <dbReference type="PROSITE" id="PS50249"/>
    </source>
</evidence>
<dbReference type="Pfam" id="PF20582">
    <property type="entry name" value="UPF0758_N"/>
    <property type="match status" value="1"/>
</dbReference>
<sequence>MAITDWPADERPRERLLAHGATALSDAELLALFLRVGIRGKSAVDLARDLLGHFGGLSALCSASATAFSAIPGMGPAKYAQLQAVLELARRALGEEMAKRDVFDSPAAVRDWLRLKLGQLPHEVFLILLLDAQNRVMGSEELFRGTLSQTSVYPREVVKLVLERNAAAVILAHNHPSGVGEPSHADQAITQALSKALALVDVRVLDHFVVAGNSPPVSFAERGLL</sequence>
<name>A0A6C2D6R9_9RHOO</name>
<protein>
    <submittedName>
        <fullName evidence="8">JAB domain-containing protein</fullName>
    </submittedName>
</protein>
<dbReference type="AlphaFoldDB" id="A0A6C2D6R9"/>
<dbReference type="PROSITE" id="PS50249">
    <property type="entry name" value="MPN"/>
    <property type="match status" value="1"/>
</dbReference>
<keyword evidence="5" id="KW-0482">Metalloprotease</keyword>
<dbReference type="NCBIfam" id="TIGR00608">
    <property type="entry name" value="radc"/>
    <property type="match status" value="1"/>
</dbReference>
<dbReference type="GO" id="GO:0008237">
    <property type="term" value="F:metallopeptidase activity"/>
    <property type="evidence" value="ECO:0007669"/>
    <property type="project" value="UniProtKB-KW"/>
</dbReference>
<dbReference type="NCBIfam" id="NF000642">
    <property type="entry name" value="PRK00024.1"/>
    <property type="match status" value="1"/>
</dbReference>
<dbReference type="InterPro" id="IPR020891">
    <property type="entry name" value="UPF0758_CS"/>
</dbReference>
<dbReference type="InterPro" id="IPR010994">
    <property type="entry name" value="RuvA_2-like"/>
</dbReference>
<dbReference type="PANTHER" id="PTHR30471">
    <property type="entry name" value="DNA REPAIR PROTEIN RADC"/>
    <property type="match status" value="1"/>
</dbReference>
<dbReference type="InterPro" id="IPR046778">
    <property type="entry name" value="UPF0758_N"/>
</dbReference>
<dbReference type="Gene3D" id="3.40.140.10">
    <property type="entry name" value="Cytidine Deaminase, domain 2"/>
    <property type="match status" value="1"/>
</dbReference>
<proteinExistence type="inferred from homology"/>